<name>A0A9R1XBP5_LACSA</name>
<organism evidence="2 3">
    <name type="scientific">Lactuca sativa</name>
    <name type="common">Garden lettuce</name>
    <dbReference type="NCBI Taxonomy" id="4236"/>
    <lineage>
        <taxon>Eukaryota</taxon>
        <taxon>Viridiplantae</taxon>
        <taxon>Streptophyta</taxon>
        <taxon>Embryophyta</taxon>
        <taxon>Tracheophyta</taxon>
        <taxon>Spermatophyta</taxon>
        <taxon>Magnoliopsida</taxon>
        <taxon>eudicotyledons</taxon>
        <taxon>Gunneridae</taxon>
        <taxon>Pentapetalae</taxon>
        <taxon>asterids</taxon>
        <taxon>campanulids</taxon>
        <taxon>Asterales</taxon>
        <taxon>Asteraceae</taxon>
        <taxon>Cichorioideae</taxon>
        <taxon>Cichorieae</taxon>
        <taxon>Lactucinae</taxon>
        <taxon>Lactuca</taxon>
    </lineage>
</organism>
<comment type="caution">
    <text evidence="2">The sequence shown here is derived from an EMBL/GenBank/DDBJ whole genome shotgun (WGS) entry which is preliminary data.</text>
</comment>
<protein>
    <submittedName>
        <fullName evidence="2">Uncharacterized protein</fullName>
    </submittedName>
</protein>
<evidence type="ECO:0000256" key="1">
    <source>
        <dbReference type="SAM" id="Phobius"/>
    </source>
</evidence>
<feature type="transmembrane region" description="Helical" evidence="1">
    <location>
        <begin position="29"/>
        <end position="47"/>
    </location>
</feature>
<dbReference type="AlphaFoldDB" id="A0A9R1XBP5"/>
<proteinExistence type="predicted"/>
<evidence type="ECO:0000313" key="3">
    <source>
        <dbReference type="Proteomes" id="UP000235145"/>
    </source>
</evidence>
<keyword evidence="3" id="KW-1185">Reference proteome</keyword>
<keyword evidence="1" id="KW-0812">Transmembrane</keyword>
<keyword evidence="1" id="KW-0472">Membrane</keyword>
<dbReference type="EMBL" id="NBSK02000005">
    <property type="protein sequence ID" value="KAJ0206781.1"/>
    <property type="molecule type" value="Genomic_DNA"/>
</dbReference>
<feature type="transmembrane region" description="Helical" evidence="1">
    <location>
        <begin position="5"/>
        <end position="23"/>
    </location>
</feature>
<dbReference type="Proteomes" id="UP000235145">
    <property type="component" value="Unassembled WGS sequence"/>
</dbReference>
<dbReference type="PANTHER" id="PTHR31973">
    <property type="entry name" value="POLYPROTEIN, PUTATIVE-RELATED"/>
    <property type="match status" value="1"/>
</dbReference>
<accession>A0A9R1XBP5</accession>
<gene>
    <name evidence="2" type="ORF">LSAT_V11C500288800</name>
</gene>
<evidence type="ECO:0000313" key="2">
    <source>
        <dbReference type="EMBL" id="KAJ0206781.1"/>
    </source>
</evidence>
<dbReference type="PANTHER" id="PTHR31973:SF187">
    <property type="entry name" value="MUTATOR TRANSPOSASE MUDRA PROTEIN"/>
    <property type="match status" value="1"/>
</dbReference>
<reference evidence="2 3" key="1">
    <citation type="journal article" date="2017" name="Nat. Commun.">
        <title>Genome assembly with in vitro proximity ligation data and whole-genome triplication in lettuce.</title>
        <authorList>
            <person name="Reyes-Chin-Wo S."/>
            <person name="Wang Z."/>
            <person name="Yang X."/>
            <person name="Kozik A."/>
            <person name="Arikit S."/>
            <person name="Song C."/>
            <person name="Xia L."/>
            <person name="Froenicke L."/>
            <person name="Lavelle D.O."/>
            <person name="Truco M.J."/>
            <person name="Xia R."/>
            <person name="Zhu S."/>
            <person name="Xu C."/>
            <person name="Xu H."/>
            <person name="Xu X."/>
            <person name="Cox K."/>
            <person name="Korf I."/>
            <person name="Meyers B.C."/>
            <person name="Michelmore R.W."/>
        </authorList>
    </citation>
    <scope>NUCLEOTIDE SEQUENCE [LARGE SCALE GENOMIC DNA]</scope>
    <source>
        <strain evidence="3">cv. Salinas</strain>
        <tissue evidence="2">Seedlings</tissue>
    </source>
</reference>
<sequence>MDDVVAYLLLCIIMILYMKSFAPERFCHSWFWGVTEVVLGVTARYFWIGRRHGYKGNLQHVEHRQCARHIYANFRKVYSGLEFKNMFWAAAKSTVEGDFIMNTEKIKAINPSAYEHLIAMEPKSCYMAYYQAGLACKAVENGMVECFNGIIIYARKKPFIDYA</sequence>
<keyword evidence="1" id="KW-1133">Transmembrane helix</keyword>